<dbReference type="AlphaFoldDB" id="A0A6J4N4L1"/>
<sequence>RQPRQVVQVPPPRQDPRRVALQATTQRHPALDLTTRTHLHRRPARHRGTRL</sequence>
<feature type="non-terminal residue" evidence="1">
    <location>
        <position position="1"/>
    </location>
</feature>
<dbReference type="EMBL" id="CADCUK010000125">
    <property type="protein sequence ID" value="CAA9377441.1"/>
    <property type="molecule type" value="Genomic_DNA"/>
</dbReference>
<feature type="non-terminal residue" evidence="1">
    <location>
        <position position="51"/>
    </location>
</feature>
<reference evidence="1" key="1">
    <citation type="submission" date="2020-02" db="EMBL/GenBank/DDBJ databases">
        <authorList>
            <person name="Meier V. D."/>
        </authorList>
    </citation>
    <scope>NUCLEOTIDE SEQUENCE</scope>
    <source>
        <strain evidence="1">AVDCRST_MAG47</strain>
    </source>
</reference>
<name>A0A6J4N4L1_9ACTN</name>
<evidence type="ECO:0000313" key="1">
    <source>
        <dbReference type="EMBL" id="CAA9377441.1"/>
    </source>
</evidence>
<proteinExistence type="predicted"/>
<accession>A0A6J4N4L1</accession>
<protein>
    <submittedName>
        <fullName evidence="1">Uncharacterized protein</fullName>
    </submittedName>
</protein>
<organism evidence="1">
    <name type="scientific">uncultured Nocardioidaceae bacterium</name>
    <dbReference type="NCBI Taxonomy" id="253824"/>
    <lineage>
        <taxon>Bacteria</taxon>
        <taxon>Bacillati</taxon>
        <taxon>Actinomycetota</taxon>
        <taxon>Actinomycetes</taxon>
        <taxon>Propionibacteriales</taxon>
        <taxon>Nocardioidaceae</taxon>
        <taxon>environmental samples</taxon>
    </lineage>
</organism>
<gene>
    <name evidence="1" type="ORF">AVDCRST_MAG47-1874</name>
</gene>